<comment type="caution">
    <text evidence="1">The sequence shown here is derived from an EMBL/GenBank/DDBJ whole genome shotgun (WGS) entry which is preliminary data.</text>
</comment>
<sequence length="109" mass="12563">MNTENLMDALTWKNKINGLASSPYSNLAALRKLDCTHENLFSQSFRNPSTFLGCQGELLRVSSKSVFASKIIRSQETFFSSPFYQTFWCYPKRNNKHFCSSARLFSEMI</sequence>
<gene>
    <name evidence="1" type="ORF">CEXT_342231</name>
</gene>
<dbReference type="EMBL" id="BPLR01014234">
    <property type="protein sequence ID" value="GIY67388.1"/>
    <property type="molecule type" value="Genomic_DNA"/>
</dbReference>
<keyword evidence="2" id="KW-1185">Reference proteome</keyword>
<dbReference type="Proteomes" id="UP001054945">
    <property type="component" value="Unassembled WGS sequence"/>
</dbReference>
<evidence type="ECO:0000313" key="2">
    <source>
        <dbReference type="Proteomes" id="UP001054945"/>
    </source>
</evidence>
<proteinExistence type="predicted"/>
<dbReference type="AlphaFoldDB" id="A0AAV4VBF1"/>
<protein>
    <submittedName>
        <fullName evidence="1">Uncharacterized protein</fullName>
    </submittedName>
</protein>
<organism evidence="1 2">
    <name type="scientific">Caerostris extrusa</name>
    <name type="common">Bark spider</name>
    <name type="synonym">Caerostris bankana</name>
    <dbReference type="NCBI Taxonomy" id="172846"/>
    <lineage>
        <taxon>Eukaryota</taxon>
        <taxon>Metazoa</taxon>
        <taxon>Ecdysozoa</taxon>
        <taxon>Arthropoda</taxon>
        <taxon>Chelicerata</taxon>
        <taxon>Arachnida</taxon>
        <taxon>Araneae</taxon>
        <taxon>Araneomorphae</taxon>
        <taxon>Entelegynae</taxon>
        <taxon>Araneoidea</taxon>
        <taxon>Araneidae</taxon>
        <taxon>Caerostris</taxon>
    </lineage>
</organism>
<accession>A0AAV4VBF1</accession>
<evidence type="ECO:0000313" key="1">
    <source>
        <dbReference type="EMBL" id="GIY67388.1"/>
    </source>
</evidence>
<reference evidence="1 2" key="1">
    <citation type="submission" date="2021-06" db="EMBL/GenBank/DDBJ databases">
        <title>Caerostris extrusa draft genome.</title>
        <authorList>
            <person name="Kono N."/>
            <person name="Arakawa K."/>
        </authorList>
    </citation>
    <scope>NUCLEOTIDE SEQUENCE [LARGE SCALE GENOMIC DNA]</scope>
</reference>
<name>A0AAV4VBF1_CAEEX</name>